<dbReference type="GeneID" id="63722364"/>
<dbReference type="PRINTS" id="PR00463">
    <property type="entry name" value="EP450I"/>
</dbReference>
<dbReference type="InterPro" id="IPR002401">
    <property type="entry name" value="Cyt_P450_E_grp-I"/>
</dbReference>
<dbReference type="InterPro" id="IPR036396">
    <property type="entry name" value="Cyt_P450_sf"/>
</dbReference>
<keyword evidence="11" id="KW-0472">Membrane</keyword>
<gene>
    <name evidence="12" type="ORF">ASPVEDRAFT_131730</name>
</gene>
<dbReference type="FunFam" id="1.10.630.10:FF:000088">
    <property type="entry name" value="Cytochrome P450 monooxygenase"/>
    <property type="match status" value="1"/>
</dbReference>
<dbReference type="Gene3D" id="1.10.630.10">
    <property type="entry name" value="Cytochrome P450"/>
    <property type="match status" value="1"/>
</dbReference>
<keyword evidence="11" id="KW-1133">Transmembrane helix</keyword>
<comment type="pathway">
    <text evidence="2">Mycotoxin biosynthesis.</text>
</comment>
<dbReference type="Pfam" id="PF00067">
    <property type="entry name" value="p450"/>
    <property type="match status" value="1"/>
</dbReference>
<dbReference type="RefSeq" id="XP_040668713.1">
    <property type="nucleotide sequence ID" value="XM_040806853.1"/>
</dbReference>
<evidence type="ECO:0000256" key="8">
    <source>
        <dbReference type="ARBA" id="ARBA00023004"/>
    </source>
</evidence>
<dbReference type="SUPFAM" id="SSF48264">
    <property type="entry name" value="Cytochrome P450"/>
    <property type="match status" value="1"/>
</dbReference>
<dbReference type="GO" id="GO:0009403">
    <property type="term" value="P:toxin biosynthetic process"/>
    <property type="evidence" value="ECO:0007669"/>
    <property type="project" value="UniProtKB-ARBA"/>
</dbReference>
<evidence type="ECO:0000256" key="5">
    <source>
        <dbReference type="ARBA" id="ARBA00022617"/>
    </source>
</evidence>
<keyword evidence="8 10" id="KW-0408">Iron</keyword>
<dbReference type="GO" id="GO:0020037">
    <property type="term" value="F:heme binding"/>
    <property type="evidence" value="ECO:0007669"/>
    <property type="project" value="InterPro"/>
</dbReference>
<dbReference type="AlphaFoldDB" id="A0A1L9PN57"/>
<name>A0A1L9PN57_ASPVE</name>
<dbReference type="GO" id="GO:0016705">
    <property type="term" value="F:oxidoreductase activity, acting on paired donors, with incorporation or reduction of molecular oxygen"/>
    <property type="evidence" value="ECO:0007669"/>
    <property type="project" value="InterPro"/>
</dbReference>
<keyword evidence="7" id="KW-0560">Oxidoreductase</keyword>
<evidence type="ECO:0000256" key="10">
    <source>
        <dbReference type="PIRSR" id="PIRSR602401-1"/>
    </source>
</evidence>
<dbReference type="VEuPathDB" id="FungiDB:ASPVEDRAFT_131730"/>
<keyword evidence="11" id="KW-0812">Transmembrane</keyword>
<evidence type="ECO:0000256" key="3">
    <source>
        <dbReference type="ARBA" id="ARBA00005179"/>
    </source>
</evidence>
<evidence type="ECO:0000256" key="6">
    <source>
        <dbReference type="ARBA" id="ARBA00022723"/>
    </source>
</evidence>
<keyword evidence="9" id="KW-0503">Monooxygenase</keyword>
<keyword evidence="6 10" id="KW-0479">Metal-binding</keyword>
<dbReference type="OrthoDB" id="10029320at2759"/>
<organism evidence="12 13">
    <name type="scientific">Aspergillus versicolor CBS 583.65</name>
    <dbReference type="NCBI Taxonomy" id="1036611"/>
    <lineage>
        <taxon>Eukaryota</taxon>
        <taxon>Fungi</taxon>
        <taxon>Dikarya</taxon>
        <taxon>Ascomycota</taxon>
        <taxon>Pezizomycotina</taxon>
        <taxon>Eurotiomycetes</taxon>
        <taxon>Eurotiomycetidae</taxon>
        <taxon>Eurotiales</taxon>
        <taxon>Aspergillaceae</taxon>
        <taxon>Aspergillus</taxon>
        <taxon>Aspergillus subgen. Nidulantes</taxon>
    </lineage>
</organism>
<keyword evidence="5 10" id="KW-0349">Heme</keyword>
<dbReference type="PANTHER" id="PTHR24305:SF107">
    <property type="entry name" value="P450, PUTATIVE (EUROFUNG)-RELATED"/>
    <property type="match status" value="1"/>
</dbReference>
<evidence type="ECO:0000256" key="9">
    <source>
        <dbReference type="ARBA" id="ARBA00023033"/>
    </source>
</evidence>
<dbReference type="CDD" id="cd11051">
    <property type="entry name" value="CYP59-like"/>
    <property type="match status" value="1"/>
</dbReference>
<evidence type="ECO:0000256" key="4">
    <source>
        <dbReference type="ARBA" id="ARBA00010617"/>
    </source>
</evidence>
<accession>A0A1L9PN57</accession>
<dbReference type="InterPro" id="IPR001128">
    <property type="entry name" value="Cyt_P450"/>
</dbReference>
<dbReference type="GO" id="GO:0005506">
    <property type="term" value="F:iron ion binding"/>
    <property type="evidence" value="ECO:0007669"/>
    <property type="project" value="InterPro"/>
</dbReference>
<dbReference type="InterPro" id="IPR050121">
    <property type="entry name" value="Cytochrome_P450_monoxygenase"/>
</dbReference>
<feature type="transmembrane region" description="Helical" evidence="11">
    <location>
        <begin position="6"/>
        <end position="26"/>
    </location>
</feature>
<dbReference type="PRINTS" id="PR00385">
    <property type="entry name" value="P450"/>
</dbReference>
<dbReference type="GO" id="GO:0004497">
    <property type="term" value="F:monooxygenase activity"/>
    <property type="evidence" value="ECO:0007669"/>
    <property type="project" value="UniProtKB-KW"/>
</dbReference>
<comment type="cofactor">
    <cofactor evidence="1 10">
        <name>heme</name>
        <dbReference type="ChEBI" id="CHEBI:30413"/>
    </cofactor>
</comment>
<dbReference type="PANTHER" id="PTHR24305">
    <property type="entry name" value="CYTOCHROME P450"/>
    <property type="match status" value="1"/>
</dbReference>
<proteinExistence type="inferred from homology"/>
<comment type="similarity">
    <text evidence="4">Belongs to the cytochrome P450 family.</text>
</comment>
<evidence type="ECO:0000256" key="11">
    <source>
        <dbReference type="SAM" id="Phobius"/>
    </source>
</evidence>
<dbReference type="STRING" id="1036611.A0A1L9PN57"/>
<sequence>MAVINIIVTLAVPLLTAIGYGLYCGFQHRRKINELRKQGIRMPKEWNWFTGHLLVLQKYVDRLPSDAHVLLAVHELAKDYADTEIFLMDVWPVFPAVYMIYDPDTSVHVSTKYNLPKVRNFHKFMLPITGGPSLLSMNDAEWKKWRSIFNPGFSFGNMADQVPAVVDSVQVFCEILRDKVGTGMFQLDELTTRLTMEVILRVTLDVDSNYQRSENELVYALNTITAWHSFWDPRVLTNPIRPLVQKYYSRVMDRCIRKELDKRFAEMKRPSHSSSSSKHVKSVIALALEAYLADRHEKASETNKLDDVFAKYATHQIRLFLFAGNDTTSSSMVYAYHMLSKHSAALAQVRQEHDRIFGPDASSAAQLLKSNPALLNRCPYTLAVIKETLRLFPPASTTRQGLNDISLTDRHGNLYPLDREMGAEIVHPTVQKNPRIWPRAEEFLPERWLVDAEHELHPNPAAFRPFEQGPRNCIGQNLVYNEMRILLVMTARVFDIKPAYDEWDAMKLANEGPLPKLARVMGLCGNQIKTVHGERAYQTEKAGTHPADGYPCRVSLAQ</sequence>
<evidence type="ECO:0000313" key="13">
    <source>
        <dbReference type="Proteomes" id="UP000184073"/>
    </source>
</evidence>
<dbReference type="Proteomes" id="UP000184073">
    <property type="component" value="Unassembled WGS sequence"/>
</dbReference>
<evidence type="ECO:0000256" key="1">
    <source>
        <dbReference type="ARBA" id="ARBA00001971"/>
    </source>
</evidence>
<evidence type="ECO:0008006" key="14">
    <source>
        <dbReference type="Google" id="ProtNLM"/>
    </source>
</evidence>
<protein>
    <recommendedName>
        <fullName evidence="14">Cytochrome P450</fullName>
    </recommendedName>
</protein>
<keyword evidence="13" id="KW-1185">Reference proteome</keyword>
<reference evidence="13" key="1">
    <citation type="journal article" date="2017" name="Genome Biol.">
        <title>Comparative genomics reveals high biological diversity and specific adaptations in the industrially and medically important fungal genus Aspergillus.</title>
        <authorList>
            <person name="de Vries R.P."/>
            <person name="Riley R."/>
            <person name="Wiebenga A."/>
            <person name="Aguilar-Osorio G."/>
            <person name="Amillis S."/>
            <person name="Uchima C.A."/>
            <person name="Anderluh G."/>
            <person name="Asadollahi M."/>
            <person name="Askin M."/>
            <person name="Barry K."/>
            <person name="Battaglia E."/>
            <person name="Bayram O."/>
            <person name="Benocci T."/>
            <person name="Braus-Stromeyer S.A."/>
            <person name="Caldana C."/>
            <person name="Canovas D."/>
            <person name="Cerqueira G.C."/>
            <person name="Chen F."/>
            <person name="Chen W."/>
            <person name="Choi C."/>
            <person name="Clum A."/>
            <person name="Dos Santos R.A."/>
            <person name="Damasio A.R."/>
            <person name="Diallinas G."/>
            <person name="Emri T."/>
            <person name="Fekete E."/>
            <person name="Flipphi M."/>
            <person name="Freyberg S."/>
            <person name="Gallo A."/>
            <person name="Gournas C."/>
            <person name="Habgood R."/>
            <person name="Hainaut M."/>
            <person name="Harispe M.L."/>
            <person name="Henrissat B."/>
            <person name="Hilden K.S."/>
            <person name="Hope R."/>
            <person name="Hossain A."/>
            <person name="Karabika E."/>
            <person name="Karaffa L."/>
            <person name="Karanyi Z."/>
            <person name="Krasevec N."/>
            <person name="Kuo A."/>
            <person name="Kusch H."/>
            <person name="LaButti K."/>
            <person name="Lagendijk E.L."/>
            <person name="Lapidus A."/>
            <person name="Levasseur A."/>
            <person name="Lindquist E."/>
            <person name="Lipzen A."/>
            <person name="Logrieco A.F."/>
            <person name="MacCabe A."/>
            <person name="Maekelae M.R."/>
            <person name="Malavazi I."/>
            <person name="Melin P."/>
            <person name="Meyer V."/>
            <person name="Mielnichuk N."/>
            <person name="Miskei M."/>
            <person name="Molnar A.P."/>
            <person name="Mule G."/>
            <person name="Ngan C.Y."/>
            <person name="Orejas M."/>
            <person name="Orosz E."/>
            <person name="Ouedraogo J.P."/>
            <person name="Overkamp K.M."/>
            <person name="Park H.-S."/>
            <person name="Perrone G."/>
            <person name="Piumi F."/>
            <person name="Punt P.J."/>
            <person name="Ram A.F."/>
            <person name="Ramon A."/>
            <person name="Rauscher S."/>
            <person name="Record E."/>
            <person name="Riano-Pachon D.M."/>
            <person name="Robert V."/>
            <person name="Roehrig J."/>
            <person name="Ruller R."/>
            <person name="Salamov A."/>
            <person name="Salih N.S."/>
            <person name="Samson R.A."/>
            <person name="Sandor E."/>
            <person name="Sanguinetti M."/>
            <person name="Schuetze T."/>
            <person name="Sepcic K."/>
            <person name="Shelest E."/>
            <person name="Sherlock G."/>
            <person name="Sophianopoulou V."/>
            <person name="Squina F.M."/>
            <person name="Sun H."/>
            <person name="Susca A."/>
            <person name="Todd R.B."/>
            <person name="Tsang A."/>
            <person name="Unkles S.E."/>
            <person name="van de Wiele N."/>
            <person name="van Rossen-Uffink D."/>
            <person name="Oliveira J.V."/>
            <person name="Vesth T.C."/>
            <person name="Visser J."/>
            <person name="Yu J.-H."/>
            <person name="Zhou M."/>
            <person name="Andersen M.R."/>
            <person name="Archer D.B."/>
            <person name="Baker S.E."/>
            <person name="Benoit I."/>
            <person name="Brakhage A.A."/>
            <person name="Braus G.H."/>
            <person name="Fischer R."/>
            <person name="Frisvad J.C."/>
            <person name="Goldman G.H."/>
            <person name="Houbraken J."/>
            <person name="Oakley B."/>
            <person name="Pocsi I."/>
            <person name="Scazzocchio C."/>
            <person name="Seiboth B."/>
            <person name="vanKuyk P.A."/>
            <person name="Wortman J."/>
            <person name="Dyer P.S."/>
            <person name="Grigoriev I.V."/>
        </authorList>
    </citation>
    <scope>NUCLEOTIDE SEQUENCE [LARGE SCALE GENOMIC DNA]</scope>
    <source>
        <strain evidence="13">CBS 583.65</strain>
    </source>
</reference>
<comment type="pathway">
    <text evidence="3">Secondary metabolite biosynthesis.</text>
</comment>
<feature type="binding site" description="axial binding residue" evidence="10">
    <location>
        <position position="473"/>
    </location>
    <ligand>
        <name>heme</name>
        <dbReference type="ChEBI" id="CHEBI:30413"/>
    </ligand>
    <ligandPart>
        <name>Fe</name>
        <dbReference type="ChEBI" id="CHEBI:18248"/>
    </ligandPart>
</feature>
<evidence type="ECO:0000256" key="2">
    <source>
        <dbReference type="ARBA" id="ARBA00004685"/>
    </source>
</evidence>
<evidence type="ECO:0000313" key="12">
    <source>
        <dbReference type="EMBL" id="OJJ02951.1"/>
    </source>
</evidence>
<dbReference type="EMBL" id="KV878129">
    <property type="protein sequence ID" value="OJJ02951.1"/>
    <property type="molecule type" value="Genomic_DNA"/>
</dbReference>
<evidence type="ECO:0000256" key="7">
    <source>
        <dbReference type="ARBA" id="ARBA00023002"/>
    </source>
</evidence>